<name>A0ABV5G5V3_9MICC</name>
<keyword evidence="2" id="KW-1185">Reference proteome</keyword>
<dbReference type="Proteomes" id="UP001589575">
    <property type="component" value="Unassembled WGS sequence"/>
</dbReference>
<accession>A0ABV5G5V3</accession>
<evidence type="ECO:0000313" key="1">
    <source>
        <dbReference type="EMBL" id="MFB9073828.1"/>
    </source>
</evidence>
<evidence type="ECO:0000313" key="2">
    <source>
        <dbReference type="Proteomes" id="UP001589575"/>
    </source>
</evidence>
<proteinExistence type="predicted"/>
<dbReference type="EMBL" id="JBHMFI010000001">
    <property type="protein sequence ID" value="MFB9073828.1"/>
    <property type="molecule type" value="Genomic_DNA"/>
</dbReference>
<protein>
    <submittedName>
        <fullName evidence="1">Uncharacterized protein</fullName>
    </submittedName>
</protein>
<reference evidence="1 2" key="1">
    <citation type="submission" date="2024-09" db="EMBL/GenBank/DDBJ databases">
        <authorList>
            <person name="Sun Q."/>
            <person name="Mori K."/>
        </authorList>
    </citation>
    <scope>NUCLEOTIDE SEQUENCE [LARGE SCALE GENOMIC DNA]</scope>
    <source>
        <strain evidence="1 2">CCM 7609</strain>
    </source>
</reference>
<sequence length="89" mass="10412">MFWPARRFARNGWIRPGSCDLIWMTSPAPAWSRGTRWPWTTMRRIRSPLRPVSERSRATSFQFSSRSFSAFRSTSAWASNGAWMRRAAL</sequence>
<gene>
    <name evidence="1" type="ORF">ACFFX0_22545</name>
</gene>
<organism evidence="1 2">
    <name type="scientific">Citricoccus parietis</name>
    <dbReference type="NCBI Taxonomy" id="592307"/>
    <lineage>
        <taxon>Bacteria</taxon>
        <taxon>Bacillati</taxon>
        <taxon>Actinomycetota</taxon>
        <taxon>Actinomycetes</taxon>
        <taxon>Micrococcales</taxon>
        <taxon>Micrococcaceae</taxon>
        <taxon>Citricoccus</taxon>
    </lineage>
</organism>
<comment type="caution">
    <text evidence="1">The sequence shown here is derived from an EMBL/GenBank/DDBJ whole genome shotgun (WGS) entry which is preliminary data.</text>
</comment>